<dbReference type="InterPro" id="IPR013762">
    <property type="entry name" value="Integrase-like_cat_sf"/>
</dbReference>
<keyword evidence="3 5" id="KW-0238">DNA-binding</keyword>
<dbReference type="InterPro" id="IPR050090">
    <property type="entry name" value="Tyrosine_recombinase_XerCD"/>
</dbReference>
<dbReference type="GO" id="GO:0003677">
    <property type="term" value="F:DNA binding"/>
    <property type="evidence" value="ECO:0007669"/>
    <property type="project" value="UniProtKB-UniRule"/>
</dbReference>
<comment type="similarity">
    <text evidence="1">Belongs to the 'phage' integrase family.</text>
</comment>
<evidence type="ECO:0000256" key="5">
    <source>
        <dbReference type="PROSITE-ProRule" id="PRU01248"/>
    </source>
</evidence>
<dbReference type="GO" id="GO:0006310">
    <property type="term" value="P:DNA recombination"/>
    <property type="evidence" value="ECO:0007669"/>
    <property type="project" value="UniProtKB-KW"/>
</dbReference>
<dbReference type="Pfam" id="PF00589">
    <property type="entry name" value="Phage_integrase"/>
    <property type="match status" value="1"/>
</dbReference>
<organism evidence="8 9">
    <name type="scientific">Hydrogenophaga pseudoflava</name>
    <name type="common">Pseudomonas carboxydoflava</name>
    <dbReference type="NCBI Taxonomy" id="47421"/>
    <lineage>
        <taxon>Bacteria</taxon>
        <taxon>Pseudomonadati</taxon>
        <taxon>Pseudomonadota</taxon>
        <taxon>Betaproteobacteria</taxon>
        <taxon>Burkholderiales</taxon>
        <taxon>Comamonadaceae</taxon>
        <taxon>Hydrogenophaga</taxon>
    </lineage>
</organism>
<dbReference type="PROSITE" id="PS51898">
    <property type="entry name" value="TYR_RECOMBINASE"/>
    <property type="match status" value="1"/>
</dbReference>
<dbReference type="InterPro" id="IPR044068">
    <property type="entry name" value="CB"/>
</dbReference>
<gene>
    <name evidence="8" type="primary">xerC2</name>
    <name evidence="8" type="ORF">HPF_11505</name>
</gene>
<dbReference type="InterPro" id="IPR002104">
    <property type="entry name" value="Integrase_catalytic"/>
</dbReference>
<evidence type="ECO:0000313" key="8">
    <source>
        <dbReference type="EMBL" id="QBM28316.1"/>
    </source>
</evidence>
<dbReference type="CDD" id="cd00397">
    <property type="entry name" value="DNA_BRE_C"/>
    <property type="match status" value="1"/>
</dbReference>
<feature type="domain" description="Core-binding (CB)" evidence="7">
    <location>
        <begin position="32"/>
        <end position="119"/>
    </location>
</feature>
<dbReference type="RefSeq" id="WP_133156664.1">
    <property type="nucleotide sequence ID" value="NZ_CP037867.1"/>
</dbReference>
<dbReference type="Gene3D" id="1.10.150.130">
    <property type="match status" value="1"/>
</dbReference>
<proteinExistence type="inferred from homology"/>
<reference evidence="8 9" key="1">
    <citation type="submission" date="2019-03" db="EMBL/GenBank/DDBJ databases">
        <authorList>
            <person name="Sebastian G."/>
            <person name="Baumann P."/>
            <person name="Ruckert C."/>
            <person name="Kalinowski J."/>
            <person name="Nebel B."/>
            <person name="Takors R."/>
            <person name="Blombach B."/>
        </authorList>
    </citation>
    <scope>NUCLEOTIDE SEQUENCE [LARGE SCALE GENOMIC DNA]</scope>
    <source>
        <strain evidence="8 9">DSM 1084</strain>
    </source>
</reference>
<dbReference type="Gene3D" id="1.10.443.10">
    <property type="entry name" value="Intergrase catalytic core"/>
    <property type="match status" value="1"/>
</dbReference>
<name>A0A4P6X168_HYDPS</name>
<evidence type="ECO:0000256" key="2">
    <source>
        <dbReference type="ARBA" id="ARBA00022908"/>
    </source>
</evidence>
<dbReference type="PANTHER" id="PTHR30349">
    <property type="entry name" value="PHAGE INTEGRASE-RELATED"/>
    <property type="match status" value="1"/>
</dbReference>
<dbReference type="InterPro" id="IPR011010">
    <property type="entry name" value="DNA_brk_join_enz"/>
</dbReference>
<evidence type="ECO:0000259" key="6">
    <source>
        <dbReference type="PROSITE" id="PS51898"/>
    </source>
</evidence>
<evidence type="ECO:0000313" key="9">
    <source>
        <dbReference type="Proteomes" id="UP000293912"/>
    </source>
</evidence>
<dbReference type="PANTHER" id="PTHR30349:SF64">
    <property type="entry name" value="PROPHAGE INTEGRASE INTD-RELATED"/>
    <property type="match status" value="1"/>
</dbReference>
<dbReference type="AlphaFoldDB" id="A0A4P6X168"/>
<dbReference type="SUPFAM" id="SSF56349">
    <property type="entry name" value="DNA breaking-rejoining enzymes"/>
    <property type="match status" value="1"/>
</dbReference>
<evidence type="ECO:0000259" key="7">
    <source>
        <dbReference type="PROSITE" id="PS51900"/>
    </source>
</evidence>
<keyword evidence="4" id="KW-0233">DNA recombination</keyword>
<keyword evidence="9" id="KW-1185">Reference proteome</keyword>
<dbReference type="KEGG" id="hpse:HPF_11505"/>
<accession>A0A4P6X168</accession>
<keyword evidence="2" id="KW-0229">DNA integration</keyword>
<evidence type="ECO:0000256" key="1">
    <source>
        <dbReference type="ARBA" id="ARBA00008857"/>
    </source>
</evidence>
<evidence type="ECO:0000256" key="4">
    <source>
        <dbReference type="ARBA" id="ARBA00023172"/>
    </source>
</evidence>
<dbReference type="EMBL" id="CP037867">
    <property type="protein sequence ID" value="QBM28316.1"/>
    <property type="molecule type" value="Genomic_DNA"/>
</dbReference>
<dbReference type="InterPro" id="IPR010998">
    <property type="entry name" value="Integrase_recombinase_N"/>
</dbReference>
<dbReference type="Proteomes" id="UP000293912">
    <property type="component" value="Chromosome"/>
</dbReference>
<dbReference type="GO" id="GO:0015074">
    <property type="term" value="P:DNA integration"/>
    <property type="evidence" value="ECO:0007669"/>
    <property type="project" value="UniProtKB-KW"/>
</dbReference>
<sequence length="382" mass="43555">MRLITANTDFLIGRQSYPGFPILLWDDMRSCREVNQFYRYYLLRGAIGSSKSWASTGRALYDYFSFLQAHELIWNDVAAGAARSFIAAYRDYCFKVAGLARSTVRSRLLYVCEFYAFAHRQSWIAELPFGYEGRTRRGHGGFLRHVQAGDSMQVRDVMPRLHKPAPKFLTQFEVQALLATAANPHHRTLVRLALGTGMRKAELATFPRAYVFDPDLAGRPGRNIRVRLDPRDGHGIKTKGDKARDIYIERALMKEMNHYAVLVRGFRASLTSHRHEPLLLNQSGEPFSADGKSIDRIVRLIGERAGLQVWTHLLRHTYATHTLIALQRHRGSNRIEPLVFVQRQLGHASIQTTMIYLHLVTELADEAVLTYDAELDEEAQVG</sequence>
<feature type="domain" description="Tyr recombinase" evidence="6">
    <location>
        <begin position="164"/>
        <end position="369"/>
    </location>
</feature>
<evidence type="ECO:0000256" key="3">
    <source>
        <dbReference type="ARBA" id="ARBA00023125"/>
    </source>
</evidence>
<dbReference type="PROSITE" id="PS51900">
    <property type="entry name" value="CB"/>
    <property type="match status" value="1"/>
</dbReference>
<protein>
    <submittedName>
        <fullName evidence="8">Tyrosine recombinase XerC</fullName>
    </submittedName>
</protein>